<dbReference type="PATRIC" id="fig|571915.4.peg.713"/>
<name>A0A0G3GV07_9CORY</name>
<dbReference type="STRING" id="571915.CMUST_03360"/>
<dbReference type="OrthoDB" id="3255760at2"/>
<evidence type="ECO:0000313" key="2">
    <source>
        <dbReference type="Proteomes" id="UP000035199"/>
    </source>
</evidence>
<accession>A0A0G3GV07</accession>
<dbReference type="Pfam" id="PF10722">
    <property type="entry name" value="YbjN"/>
    <property type="match status" value="1"/>
</dbReference>
<keyword evidence="2" id="KW-1185">Reference proteome</keyword>
<dbReference type="KEGG" id="cmv:CMUST_03360"/>
<reference evidence="2" key="2">
    <citation type="submission" date="2015-05" db="EMBL/GenBank/DDBJ databases">
        <title>Complete genome sequence of Corynebacterium mustelae DSM 45274, isolated from various tissues of a male ferret with lethal sepsis.</title>
        <authorList>
            <person name="Ruckert C."/>
            <person name="Albersmeier A."/>
            <person name="Winkler A."/>
            <person name="Tauch A."/>
        </authorList>
    </citation>
    <scope>NUCLEOTIDE SEQUENCE [LARGE SCALE GENOMIC DNA]</scope>
    <source>
        <strain evidence="2">DSM 45274</strain>
    </source>
</reference>
<reference evidence="1 2" key="1">
    <citation type="journal article" date="2015" name="Genome Announc.">
        <title>Complete Genome Sequence of the Type Strain Corynebacterium mustelae DSM 45274, Isolated from Various Tissues of a Male Ferret with Lethal Sepsis.</title>
        <authorList>
            <person name="Ruckert C."/>
            <person name="Eimer J."/>
            <person name="Winkler A."/>
            <person name="Tauch A."/>
        </authorList>
    </citation>
    <scope>NUCLEOTIDE SEQUENCE [LARGE SCALE GENOMIC DNA]</scope>
    <source>
        <strain evidence="1 2">DSM 45274</strain>
    </source>
</reference>
<dbReference type="InterPro" id="IPR019660">
    <property type="entry name" value="Put_sensory_transdc_reg_YbjN"/>
</dbReference>
<dbReference type="AlphaFoldDB" id="A0A0G3GV07"/>
<sequence length="148" mass="16714">MSLPPVTNDRIEMALDSMGLHYERQSETVTQFSFDNATIVCATYPENALLHFFGMWHAVIGDDVLPDVTEFVASLNWNHFVPKHGVAISDDHRATVTADYYVFTNTGLSDDQLGMVVESSIRNIMLSFKDCEDRFPQLVHWTLVEEGA</sequence>
<protein>
    <submittedName>
        <fullName evidence="1">Putative bacterial sensory transduction regulator</fullName>
    </submittedName>
</protein>
<gene>
    <name evidence="1" type="ORF">CMUST_03360</name>
</gene>
<organism evidence="1 2">
    <name type="scientific">Corynebacterium mustelae</name>
    <dbReference type="NCBI Taxonomy" id="571915"/>
    <lineage>
        <taxon>Bacteria</taxon>
        <taxon>Bacillati</taxon>
        <taxon>Actinomycetota</taxon>
        <taxon>Actinomycetes</taxon>
        <taxon>Mycobacteriales</taxon>
        <taxon>Corynebacteriaceae</taxon>
        <taxon>Corynebacterium</taxon>
    </lineage>
</organism>
<dbReference type="EMBL" id="CP011542">
    <property type="protein sequence ID" value="AKK05016.1"/>
    <property type="molecule type" value="Genomic_DNA"/>
</dbReference>
<dbReference type="RefSeq" id="WP_047261316.1">
    <property type="nucleotide sequence ID" value="NZ_CP011542.1"/>
</dbReference>
<dbReference type="Proteomes" id="UP000035199">
    <property type="component" value="Chromosome"/>
</dbReference>
<evidence type="ECO:0000313" key="1">
    <source>
        <dbReference type="EMBL" id="AKK05016.1"/>
    </source>
</evidence>
<proteinExistence type="predicted"/>